<evidence type="ECO:0000256" key="2">
    <source>
        <dbReference type="ARBA" id="ARBA00008541"/>
    </source>
</evidence>
<feature type="binding site" evidence="7">
    <location>
        <position position="64"/>
    </location>
    <ligand>
        <name>substrate</name>
    </ligand>
</feature>
<dbReference type="NCBIfam" id="TIGR01489">
    <property type="entry name" value="DKMTPPase-SF"/>
    <property type="match status" value="1"/>
</dbReference>
<dbReference type="PIRSF" id="PIRSF031051">
    <property type="entry name" value="PyrdxlP_Pase_PHOSPHO2"/>
    <property type="match status" value="1"/>
</dbReference>
<dbReference type="InterPro" id="IPR036412">
    <property type="entry name" value="HAD-like_sf"/>
</dbReference>
<feature type="active site" description="Proton donor" evidence="6">
    <location>
        <position position="55"/>
    </location>
</feature>
<keyword evidence="10" id="KW-1185">Reference proteome</keyword>
<dbReference type="STRING" id="195883.A0A482WFD3"/>
<dbReference type="EMBL" id="QKKF02037473">
    <property type="protein sequence ID" value="RZF32168.1"/>
    <property type="molecule type" value="Genomic_DNA"/>
</dbReference>
<keyword evidence="4" id="KW-0378">Hydrolase</keyword>
<organism evidence="9 10">
    <name type="scientific">Laodelphax striatellus</name>
    <name type="common">Small brown planthopper</name>
    <name type="synonym">Delphax striatella</name>
    <dbReference type="NCBI Taxonomy" id="195883"/>
    <lineage>
        <taxon>Eukaryota</taxon>
        <taxon>Metazoa</taxon>
        <taxon>Ecdysozoa</taxon>
        <taxon>Arthropoda</taxon>
        <taxon>Hexapoda</taxon>
        <taxon>Insecta</taxon>
        <taxon>Pterygota</taxon>
        <taxon>Neoptera</taxon>
        <taxon>Paraneoptera</taxon>
        <taxon>Hemiptera</taxon>
        <taxon>Auchenorrhyncha</taxon>
        <taxon>Fulgoroidea</taxon>
        <taxon>Delphacidae</taxon>
        <taxon>Criomorphinae</taxon>
        <taxon>Laodelphax</taxon>
    </lineage>
</organism>
<protein>
    <submittedName>
        <fullName evidence="9">Uncharacterized protein</fullName>
    </submittedName>
</protein>
<feature type="active site" description="Nucleophile" evidence="6">
    <location>
        <position position="53"/>
    </location>
</feature>
<feature type="binding site" evidence="8">
    <location>
        <position position="226"/>
    </location>
    <ligand>
        <name>Mg(2+)</name>
        <dbReference type="ChEBI" id="CHEBI:18420"/>
    </ligand>
</feature>
<dbReference type="InterPro" id="IPR016965">
    <property type="entry name" value="Pase_PHOSPHO-typ"/>
</dbReference>
<feature type="binding site" evidence="8">
    <location>
        <position position="53"/>
    </location>
    <ligand>
        <name>Mg(2+)</name>
        <dbReference type="ChEBI" id="CHEBI:18420"/>
    </ligand>
</feature>
<dbReference type="Gene3D" id="3.40.50.1000">
    <property type="entry name" value="HAD superfamily/HAD-like"/>
    <property type="match status" value="1"/>
</dbReference>
<dbReference type="InParanoid" id="A0A482WFD3"/>
<evidence type="ECO:0000313" key="9">
    <source>
        <dbReference type="EMBL" id="RZF32168.1"/>
    </source>
</evidence>
<accession>A0A482WFD3</accession>
<dbReference type="PANTHER" id="PTHR20889">
    <property type="entry name" value="PHOSPHATASE, ORPHAN 1, 2"/>
    <property type="match status" value="1"/>
</dbReference>
<keyword evidence="3 8" id="KW-0479">Metal-binding</keyword>
<evidence type="ECO:0000256" key="3">
    <source>
        <dbReference type="ARBA" id="ARBA00022723"/>
    </source>
</evidence>
<dbReference type="Proteomes" id="UP000291343">
    <property type="component" value="Unassembled WGS sequence"/>
</dbReference>
<evidence type="ECO:0000256" key="5">
    <source>
        <dbReference type="ARBA" id="ARBA00022842"/>
    </source>
</evidence>
<comment type="cofactor">
    <cofactor evidence="1 8">
        <name>Mg(2+)</name>
        <dbReference type="ChEBI" id="CHEBI:18420"/>
    </cofactor>
</comment>
<evidence type="ECO:0000313" key="10">
    <source>
        <dbReference type="Proteomes" id="UP000291343"/>
    </source>
</evidence>
<dbReference type="GO" id="GO:0046872">
    <property type="term" value="F:metal ion binding"/>
    <property type="evidence" value="ECO:0007669"/>
    <property type="project" value="UniProtKB-KW"/>
</dbReference>
<dbReference type="OrthoDB" id="10267182at2759"/>
<sequence length="291" mass="33388">MHSLRRLSNLKQYHTLGVTILQKLHNFGGNHSSFANEMEAKDKVTKDLLVAFDFDHTLVDDNSDTVARSLLSTKNIDYSSADKIYKDTDSWTFYMREIFRILHENAINSDQILSAIHQIPPITGMEELLKYLNTDSRCEVIIISDSNSIFIDEWLKVRNLSSIVRKVFTNPAFFDSNGLLNIEPYQKQDFCKISEWNMCKGHVLETYISHRKNENVSFNLLAYVGDGSNDLCPSLRLSNGDFVFPRKNYALSKKLSKHKSEIKADVHPWTTGNDILDVLQQALTSMNSQRD</sequence>
<feature type="binding site" evidence="8">
    <location>
        <position position="55"/>
    </location>
    <ligand>
        <name>Mg(2+)</name>
        <dbReference type="ChEBI" id="CHEBI:18420"/>
    </ligand>
</feature>
<dbReference type="NCBIfam" id="TIGR01488">
    <property type="entry name" value="HAD-SF-IB"/>
    <property type="match status" value="1"/>
</dbReference>
<dbReference type="InterPro" id="IPR023214">
    <property type="entry name" value="HAD_sf"/>
</dbReference>
<evidence type="ECO:0000256" key="6">
    <source>
        <dbReference type="PIRSR" id="PIRSR031051-1"/>
    </source>
</evidence>
<evidence type="ECO:0000256" key="8">
    <source>
        <dbReference type="PIRSR" id="PIRSR031051-3"/>
    </source>
</evidence>
<dbReference type="Pfam" id="PF06888">
    <property type="entry name" value="Put_Phosphatase"/>
    <property type="match status" value="1"/>
</dbReference>
<reference evidence="9 10" key="1">
    <citation type="journal article" date="2017" name="Gigascience">
        <title>Genome sequence of the small brown planthopper, Laodelphax striatellus.</title>
        <authorList>
            <person name="Zhu J."/>
            <person name="Jiang F."/>
            <person name="Wang X."/>
            <person name="Yang P."/>
            <person name="Bao Y."/>
            <person name="Zhao W."/>
            <person name="Wang W."/>
            <person name="Lu H."/>
            <person name="Wang Q."/>
            <person name="Cui N."/>
            <person name="Li J."/>
            <person name="Chen X."/>
            <person name="Luo L."/>
            <person name="Yu J."/>
            <person name="Kang L."/>
            <person name="Cui F."/>
        </authorList>
    </citation>
    <scope>NUCLEOTIDE SEQUENCE [LARGE SCALE GENOMIC DNA]</scope>
    <source>
        <strain evidence="9">Lst14</strain>
    </source>
</reference>
<gene>
    <name evidence="9" type="ORF">LSTR_LSTR004031</name>
</gene>
<dbReference type="GO" id="GO:0016791">
    <property type="term" value="F:phosphatase activity"/>
    <property type="evidence" value="ECO:0007669"/>
    <property type="project" value="InterPro"/>
</dbReference>
<feature type="binding site" evidence="7">
    <location>
        <position position="145"/>
    </location>
    <ligand>
        <name>substrate</name>
    </ligand>
</feature>
<comment type="caution">
    <text evidence="9">The sequence shown here is derived from an EMBL/GenBank/DDBJ whole genome shotgun (WGS) entry which is preliminary data.</text>
</comment>
<dbReference type="FunCoup" id="A0A482WFD3">
    <property type="interactions" value="217"/>
</dbReference>
<dbReference type="SUPFAM" id="SSF56784">
    <property type="entry name" value="HAD-like"/>
    <property type="match status" value="1"/>
</dbReference>
<dbReference type="InterPro" id="IPR006384">
    <property type="entry name" value="HAD_hydro_PyrdxlP_Pase-like"/>
</dbReference>
<dbReference type="AlphaFoldDB" id="A0A482WFD3"/>
<comment type="similarity">
    <text evidence="2">Belongs to the HAD-like hydrolase superfamily. PHOSPHO family.</text>
</comment>
<keyword evidence="5 8" id="KW-0460">Magnesium</keyword>
<evidence type="ECO:0000256" key="4">
    <source>
        <dbReference type="ARBA" id="ARBA00022801"/>
    </source>
</evidence>
<evidence type="ECO:0000256" key="1">
    <source>
        <dbReference type="ARBA" id="ARBA00001946"/>
    </source>
</evidence>
<dbReference type="PANTHER" id="PTHR20889:SF12">
    <property type="entry name" value="LP01149P"/>
    <property type="match status" value="1"/>
</dbReference>
<evidence type="ECO:0000256" key="7">
    <source>
        <dbReference type="PIRSR" id="PIRSR031051-2"/>
    </source>
</evidence>
<name>A0A482WFD3_LAOST</name>
<proteinExistence type="inferred from homology"/>